<dbReference type="AlphaFoldDB" id="A0A229URF0"/>
<dbReference type="GO" id="GO:0005615">
    <property type="term" value="C:extracellular space"/>
    <property type="evidence" value="ECO:0007669"/>
    <property type="project" value="InterPro"/>
</dbReference>
<proteinExistence type="inferred from homology"/>
<dbReference type="SMART" id="SM00093">
    <property type="entry name" value="SERPIN"/>
    <property type="match status" value="1"/>
</dbReference>
<comment type="similarity">
    <text evidence="1">Belongs to the serpin family.</text>
</comment>
<keyword evidence="2" id="KW-0732">Signal</keyword>
<dbReference type="PROSITE" id="PS00284">
    <property type="entry name" value="SERPIN"/>
    <property type="match status" value="1"/>
</dbReference>
<dbReference type="InterPro" id="IPR036186">
    <property type="entry name" value="Serpin_sf"/>
</dbReference>
<name>A0A229URF0_9BACL</name>
<dbReference type="SUPFAM" id="SSF56574">
    <property type="entry name" value="Serpins"/>
    <property type="match status" value="1"/>
</dbReference>
<feature type="chain" id="PRO_5039145698" evidence="2">
    <location>
        <begin position="32"/>
        <end position="417"/>
    </location>
</feature>
<evidence type="ECO:0000256" key="1">
    <source>
        <dbReference type="RuleBase" id="RU000411"/>
    </source>
</evidence>
<organism evidence="4 5">
    <name type="scientific">Paenibacillus rigui</name>
    <dbReference type="NCBI Taxonomy" id="554312"/>
    <lineage>
        <taxon>Bacteria</taxon>
        <taxon>Bacillati</taxon>
        <taxon>Bacillota</taxon>
        <taxon>Bacilli</taxon>
        <taxon>Bacillales</taxon>
        <taxon>Paenibacillaceae</taxon>
        <taxon>Paenibacillus</taxon>
    </lineage>
</organism>
<feature type="domain" description="Serpin" evidence="3">
    <location>
        <begin position="57"/>
        <end position="415"/>
    </location>
</feature>
<evidence type="ECO:0000256" key="2">
    <source>
        <dbReference type="SAM" id="SignalP"/>
    </source>
</evidence>
<dbReference type="EMBL" id="NMQW01000017">
    <property type="protein sequence ID" value="OXM86167.1"/>
    <property type="molecule type" value="Genomic_DNA"/>
</dbReference>
<dbReference type="PANTHER" id="PTHR11461:SF211">
    <property type="entry name" value="GH10112P-RELATED"/>
    <property type="match status" value="1"/>
</dbReference>
<comment type="caution">
    <text evidence="4">The sequence shown here is derived from an EMBL/GenBank/DDBJ whole genome shotgun (WGS) entry which is preliminary data.</text>
</comment>
<dbReference type="InterPro" id="IPR023795">
    <property type="entry name" value="Serpin_CS"/>
</dbReference>
<dbReference type="Proteomes" id="UP000215509">
    <property type="component" value="Unassembled WGS sequence"/>
</dbReference>
<feature type="signal peptide" evidence="2">
    <location>
        <begin position="1"/>
        <end position="31"/>
    </location>
</feature>
<dbReference type="InterPro" id="IPR023796">
    <property type="entry name" value="Serpin_dom"/>
</dbReference>
<protein>
    <submittedName>
        <fullName evidence="4">Proteinase inhibitor I4 serpin</fullName>
    </submittedName>
</protein>
<dbReference type="CDD" id="cd19588">
    <property type="entry name" value="serpin_miropin-like"/>
    <property type="match status" value="1"/>
</dbReference>
<dbReference type="OrthoDB" id="9764871at2"/>
<dbReference type="InterPro" id="IPR042185">
    <property type="entry name" value="Serpin_sf_2"/>
</dbReference>
<dbReference type="GO" id="GO:0004867">
    <property type="term" value="F:serine-type endopeptidase inhibitor activity"/>
    <property type="evidence" value="ECO:0007669"/>
    <property type="project" value="InterPro"/>
</dbReference>
<gene>
    <name evidence="4" type="ORF">CF651_13210</name>
</gene>
<dbReference type="PROSITE" id="PS51257">
    <property type="entry name" value="PROKAR_LIPOPROTEIN"/>
    <property type="match status" value="1"/>
</dbReference>
<dbReference type="Gene3D" id="2.30.39.10">
    <property type="entry name" value="Alpha-1-antitrypsin, domain 1"/>
    <property type="match status" value="1"/>
</dbReference>
<evidence type="ECO:0000313" key="5">
    <source>
        <dbReference type="Proteomes" id="UP000215509"/>
    </source>
</evidence>
<evidence type="ECO:0000259" key="3">
    <source>
        <dbReference type="SMART" id="SM00093"/>
    </source>
</evidence>
<dbReference type="Pfam" id="PF00079">
    <property type="entry name" value="Serpin"/>
    <property type="match status" value="1"/>
</dbReference>
<dbReference type="InterPro" id="IPR042178">
    <property type="entry name" value="Serpin_sf_1"/>
</dbReference>
<reference evidence="4 5" key="1">
    <citation type="submission" date="2017-07" db="EMBL/GenBank/DDBJ databases">
        <title>Genome sequencing and assembly of Paenibacillus rigui.</title>
        <authorList>
            <person name="Mayilraj S."/>
        </authorList>
    </citation>
    <scope>NUCLEOTIDE SEQUENCE [LARGE SCALE GENOMIC DNA]</scope>
    <source>
        <strain evidence="4 5">JCM 16352</strain>
    </source>
</reference>
<dbReference type="InterPro" id="IPR000215">
    <property type="entry name" value="Serpin_fam"/>
</dbReference>
<accession>A0A229URF0</accession>
<dbReference type="PANTHER" id="PTHR11461">
    <property type="entry name" value="SERINE PROTEASE INHIBITOR, SERPIN"/>
    <property type="match status" value="1"/>
</dbReference>
<keyword evidence="5" id="KW-1185">Reference proteome</keyword>
<sequence>MMRRAMKKKTKAAACLAALVLLMGCTFPGMSATTKTSVYKVEQLDPRIIEAQQQFSFALYRQILKQKQGSNVFISPLSIAIALTMAYNGAGGSTRDAMGKALQLTVLKSEEVSLGNEILLDLLTHSSGGSQLSIANSIWVQEGAKINKAFIQQAGKHYGSEIHTLNFADAKSAATINKWVQKHTGGKIPAMVEPPLPPQSMLLLMNAVYFKGNWNHPFEPSATRNGDFHLTDGNLRTVPMMHQSGSYEYMQTEQYQALRLPYADNRQGMLLVLPGEGIALDTVEDSILSRPDGLTKPFPVKSGTIQLPRFTMKEQLKLNEVLKALGMSEAFDPSQADFSGIAENRDHLAIEGVLHKAYVDVNEKGTEAAAATSMQMAGSAAPVSPFQMQIDRPFLFVIEDRATGALLFMGSVYDPTL</sequence>
<dbReference type="Gene3D" id="3.30.497.10">
    <property type="entry name" value="Antithrombin, subunit I, domain 2"/>
    <property type="match status" value="1"/>
</dbReference>
<evidence type="ECO:0000313" key="4">
    <source>
        <dbReference type="EMBL" id="OXM86167.1"/>
    </source>
</evidence>
<dbReference type="RefSeq" id="WP_094015316.1">
    <property type="nucleotide sequence ID" value="NZ_NMQW01000017.1"/>
</dbReference>